<accession>W4QFS8</accession>
<dbReference type="AlphaFoldDB" id="W4QFS8"/>
<keyword evidence="4 6" id="KW-1133">Transmembrane helix</keyword>
<keyword evidence="8" id="KW-1185">Reference proteome</keyword>
<feature type="transmembrane region" description="Helical" evidence="6">
    <location>
        <begin position="87"/>
        <end position="105"/>
    </location>
</feature>
<dbReference type="GO" id="GO:0035435">
    <property type="term" value="P:phosphate ion transmembrane transport"/>
    <property type="evidence" value="ECO:0007669"/>
    <property type="project" value="TreeGrafter"/>
</dbReference>
<proteinExistence type="predicted"/>
<gene>
    <name evidence="7" type="ORF">JCM9152_2209</name>
</gene>
<evidence type="ECO:0000256" key="5">
    <source>
        <dbReference type="ARBA" id="ARBA00023136"/>
    </source>
</evidence>
<protein>
    <submittedName>
        <fullName evidence="7">Sulfate permease</fullName>
    </submittedName>
</protein>
<evidence type="ECO:0000313" key="7">
    <source>
        <dbReference type="EMBL" id="GAE30792.1"/>
    </source>
</evidence>
<dbReference type="Proteomes" id="UP000018895">
    <property type="component" value="Unassembled WGS sequence"/>
</dbReference>
<name>W4QFS8_9BACI</name>
<dbReference type="PANTHER" id="PTHR11101:SF80">
    <property type="entry name" value="PHOSPHATE TRANSPORTER"/>
    <property type="match status" value="1"/>
</dbReference>
<evidence type="ECO:0000256" key="1">
    <source>
        <dbReference type="ARBA" id="ARBA00004141"/>
    </source>
</evidence>
<evidence type="ECO:0000313" key="8">
    <source>
        <dbReference type="Proteomes" id="UP000018895"/>
    </source>
</evidence>
<evidence type="ECO:0000256" key="4">
    <source>
        <dbReference type="ARBA" id="ARBA00022989"/>
    </source>
</evidence>
<dbReference type="PANTHER" id="PTHR11101">
    <property type="entry name" value="PHOSPHATE TRANSPORTER"/>
    <property type="match status" value="1"/>
</dbReference>
<comment type="caution">
    <text evidence="7">The sequence shown here is derived from an EMBL/GenBank/DDBJ whole genome shotgun (WGS) entry which is preliminary data.</text>
</comment>
<dbReference type="InterPro" id="IPR001204">
    <property type="entry name" value="Phos_transporter"/>
</dbReference>
<dbReference type="GO" id="GO:0005315">
    <property type="term" value="F:phosphate transmembrane transporter activity"/>
    <property type="evidence" value="ECO:0007669"/>
    <property type="project" value="InterPro"/>
</dbReference>
<keyword evidence="3 6" id="KW-0812">Transmembrane</keyword>
<feature type="transmembrane region" description="Helical" evidence="6">
    <location>
        <begin position="26"/>
        <end position="49"/>
    </location>
</feature>
<feature type="transmembrane region" description="Helical" evidence="6">
    <location>
        <begin position="61"/>
        <end position="81"/>
    </location>
</feature>
<dbReference type="EMBL" id="BAUU01000013">
    <property type="protein sequence ID" value="GAE30792.1"/>
    <property type="molecule type" value="Genomic_DNA"/>
</dbReference>
<feature type="transmembrane region" description="Helical" evidence="6">
    <location>
        <begin position="143"/>
        <end position="163"/>
    </location>
</feature>
<dbReference type="STRING" id="1236971.JCM9152_2209"/>
<comment type="subcellular location">
    <subcellularLocation>
        <location evidence="1">Membrane</location>
        <topology evidence="1">Multi-pass membrane protein</topology>
    </subcellularLocation>
</comment>
<evidence type="ECO:0000256" key="6">
    <source>
        <dbReference type="SAM" id="Phobius"/>
    </source>
</evidence>
<keyword evidence="2" id="KW-0813">Transport</keyword>
<feature type="transmembrane region" description="Helical" evidence="6">
    <location>
        <begin position="117"/>
        <end position="137"/>
    </location>
</feature>
<sequence>MEAFAAGMNNVANAVGPLVGAGLIDVHIGIIMGGFFVALGAILLGGRVLETNGKRITKLSLLQGSTVSITGGSLVITASVFGLPVPLTQVTTSAIIGIGTVDGGFRLWQKSILKQIVKVWIVSPLFSLVLSYGFILLFKEGDYYSLAVLLSALIATAGAYSLYRTVRQDRRTTYDDGAGI</sequence>
<keyword evidence="5 6" id="KW-0472">Membrane</keyword>
<dbReference type="GO" id="GO:0016020">
    <property type="term" value="C:membrane"/>
    <property type="evidence" value="ECO:0007669"/>
    <property type="project" value="UniProtKB-SubCell"/>
</dbReference>
<evidence type="ECO:0000256" key="3">
    <source>
        <dbReference type="ARBA" id="ARBA00022692"/>
    </source>
</evidence>
<evidence type="ECO:0000256" key="2">
    <source>
        <dbReference type="ARBA" id="ARBA00022448"/>
    </source>
</evidence>
<organism evidence="7 8">
    <name type="scientific">Halalkalibacter hemicellulosilyticusJCM 9152</name>
    <dbReference type="NCBI Taxonomy" id="1236971"/>
    <lineage>
        <taxon>Bacteria</taxon>
        <taxon>Bacillati</taxon>
        <taxon>Bacillota</taxon>
        <taxon>Bacilli</taxon>
        <taxon>Bacillales</taxon>
        <taxon>Bacillaceae</taxon>
        <taxon>Halalkalibacter</taxon>
    </lineage>
</organism>
<dbReference type="Pfam" id="PF01384">
    <property type="entry name" value="PHO4"/>
    <property type="match status" value="1"/>
</dbReference>
<reference evidence="7" key="1">
    <citation type="journal article" date="2014" name="Genome Announc.">
        <title>Draft Genome Sequences of Three Alkaliphilic Bacillus Strains, Bacillus wakoensis JCM 9140T, Bacillus akibai JCM 9157T, and Bacillus hemicellulosilyticus JCM 9152T.</title>
        <authorList>
            <person name="Yuki M."/>
            <person name="Oshima K."/>
            <person name="Suda W."/>
            <person name="Oshida Y."/>
            <person name="Kitamura K."/>
            <person name="Iida T."/>
            <person name="Hattori M."/>
            <person name="Ohkuma M."/>
        </authorList>
    </citation>
    <scope>NUCLEOTIDE SEQUENCE [LARGE SCALE GENOMIC DNA]</scope>
    <source>
        <strain evidence="7">JCM 9152</strain>
    </source>
</reference>